<proteinExistence type="predicted"/>
<dbReference type="AlphaFoldDB" id="A0ABD5THV0"/>
<feature type="region of interest" description="Disordered" evidence="1">
    <location>
        <begin position="71"/>
        <end position="118"/>
    </location>
</feature>
<evidence type="ECO:0000256" key="1">
    <source>
        <dbReference type="SAM" id="MobiDB-lite"/>
    </source>
</evidence>
<keyword evidence="2" id="KW-0812">Transmembrane</keyword>
<dbReference type="Proteomes" id="UP001596443">
    <property type="component" value="Unassembled WGS sequence"/>
</dbReference>
<name>A0ABD5THV0_9EURY</name>
<feature type="transmembrane region" description="Helical" evidence="2">
    <location>
        <begin position="14"/>
        <end position="38"/>
    </location>
</feature>
<sequence>MVPLFGGVPGGPELLIILLILLLLFGGTAVLVLVLGVGGLKLFGGADRGDGRVDDDRVATLERDLAETRRELAELREDQDPEVGTDPATGQRNDAGDSSDATVGDATAEDDYDESRSA</sequence>
<dbReference type="RefSeq" id="WP_284061256.1">
    <property type="nucleotide sequence ID" value="NZ_CP126158.1"/>
</dbReference>
<dbReference type="EMBL" id="JBHSWX010000012">
    <property type="protein sequence ID" value="MFC6787070.1"/>
    <property type="molecule type" value="Genomic_DNA"/>
</dbReference>
<comment type="caution">
    <text evidence="3">The sequence shown here is derived from an EMBL/GenBank/DDBJ whole genome shotgun (WGS) entry which is preliminary data.</text>
</comment>
<evidence type="ECO:0000313" key="4">
    <source>
        <dbReference type="Proteomes" id="UP001596443"/>
    </source>
</evidence>
<feature type="compositionally biased region" description="Acidic residues" evidence="1">
    <location>
        <begin position="107"/>
        <end position="118"/>
    </location>
</feature>
<organism evidence="3 4">
    <name type="scientific">Halobaculum halobium</name>
    <dbReference type="NCBI Taxonomy" id="3032281"/>
    <lineage>
        <taxon>Archaea</taxon>
        <taxon>Methanobacteriati</taxon>
        <taxon>Methanobacteriota</taxon>
        <taxon>Stenosarchaea group</taxon>
        <taxon>Halobacteria</taxon>
        <taxon>Halobacteriales</taxon>
        <taxon>Haloferacaceae</taxon>
        <taxon>Halobaculum</taxon>
    </lineage>
</organism>
<gene>
    <name evidence="3" type="ORF">ACFQFD_14030</name>
</gene>
<dbReference type="GeneID" id="81210180"/>
<keyword evidence="2" id="KW-1133">Transmembrane helix</keyword>
<accession>A0ABD5THV0</accession>
<keyword evidence="2" id="KW-0472">Membrane</keyword>
<keyword evidence="4" id="KW-1185">Reference proteome</keyword>
<protein>
    <submittedName>
        <fullName evidence="3">Twin-arginine translocase TatA/TatE family subunit</fullName>
    </submittedName>
</protein>
<reference evidence="3 4" key="1">
    <citation type="journal article" date="2019" name="Int. J. Syst. Evol. Microbiol.">
        <title>The Global Catalogue of Microorganisms (GCM) 10K type strain sequencing project: providing services to taxonomists for standard genome sequencing and annotation.</title>
        <authorList>
            <consortium name="The Broad Institute Genomics Platform"/>
            <consortium name="The Broad Institute Genome Sequencing Center for Infectious Disease"/>
            <person name="Wu L."/>
            <person name="Ma J."/>
        </authorList>
    </citation>
    <scope>NUCLEOTIDE SEQUENCE [LARGE SCALE GENOMIC DNA]</scope>
    <source>
        <strain evidence="3 4">SYNS20</strain>
    </source>
</reference>
<evidence type="ECO:0000256" key="2">
    <source>
        <dbReference type="SAM" id="Phobius"/>
    </source>
</evidence>
<evidence type="ECO:0000313" key="3">
    <source>
        <dbReference type="EMBL" id="MFC6787070.1"/>
    </source>
</evidence>